<evidence type="ECO:0000313" key="2">
    <source>
        <dbReference type="EMBL" id="MBU5335451.1"/>
    </source>
</evidence>
<dbReference type="RefSeq" id="WP_216568579.1">
    <property type="nucleotide sequence ID" value="NZ_JAHLOQ010000005.1"/>
</dbReference>
<dbReference type="EMBL" id="JAHLOQ010000005">
    <property type="protein sequence ID" value="MBU5335451.1"/>
    <property type="molecule type" value="Genomic_DNA"/>
</dbReference>
<feature type="transmembrane region" description="Helical" evidence="1">
    <location>
        <begin position="93"/>
        <end position="110"/>
    </location>
</feature>
<keyword evidence="3" id="KW-1185">Reference proteome</keyword>
<name>A0ABS6DUF0_9FIRM</name>
<protein>
    <recommendedName>
        <fullName evidence="4">DUF1700 domain-containing protein</fullName>
    </recommendedName>
</protein>
<keyword evidence="1" id="KW-1133">Transmembrane helix</keyword>
<comment type="caution">
    <text evidence="2">The sequence shown here is derived from an EMBL/GenBank/DDBJ whole genome shotgun (WGS) entry which is preliminary data.</text>
</comment>
<organism evidence="2 3">
    <name type="scientific">Intestinibacter bartlettii</name>
    <dbReference type="NCBI Taxonomy" id="261299"/>
    <lineage>
        <taxon>Bacteria</taxon>
        <taxon>Bacillati</taxon>
        <taxon>Bacillota</taxon>
        <taxon>Clostridia</taxon>
        <taxon>Peptostreptococcales</taxon>
        <taxon>Peptostreptococcaceae</taxon>
        <taxon>Intestinibacter</taxon>
    </lineage>
</organism>
<evidence type="ECO:0000256" key="1">
    <source>
        <dbReference type="SAM" id="Phobius"/>
    </source>
</evidence>
<feature type="transmembrane region" description="Helical" evidence="1">
    <location>
        <begin position="226"/>
        <end position="247"/>
    </location>
</feature>
<dbReference type="InterPro" id="IPR047928">
    <property type="entry name" value="Perm_prefix_1"/>
</dbReference>
<accession>A0ABS6DUF0</accession>
<proteinExistence type="predicted"/>
<evidence type="ECO:0000313" key="3">
    <source>
        <dbReference type="Proteomes" id="UP001196301"/>
    </source>
</evidence>
<keyword evidence="1" id="KW-0812">Transmembrane</keyword>
<gene>
    <name evidence="2" type="ORF">KQI20_03270</name>
</gene>
<dbReference type="Proteomes" id="UP001196301">
    <property type="component" value="Unassembled WGS sequence"/>
</dbReference>
<sequence>MDKIDKYLHLLYKGDNSSEVLELKEELREHLILSANEFMSQGYTEEEAYDKAIEKFDGGKDMLNELHKTIKTAKPKNIKKHENIKLKKFSRKILRGISAICLVIVALIIFQRHKLYSTTFYVESTLDSKLNYIVSSNELYDVSKYESEINKLLKSKQFKNVVNLRIYMNPAKDYSGVTLYEYSAEYNKNNWLYTVGGPANELTSKGDEAYFKAEIEHNPFIRDNDFFRNVLVLGIMSFCVDILLLLISTVSKYKARVRGNRINMV</sequence>
<keyword evidence="1" id="KW-0472">Membrane</keyword>
<evidence type="ECO:0008006" key="4">
    <source>
        <dbReference type="Google" id="ProtNLM"/>
    </source>
</evidence>
<reference evidence="2 3" key="1">
    <citation type="submission" date="2021-06" db="EMBL/GenBank/DDBJ databases">
        <authorList>
            <person name="Sun Q."/>
            <person name="Li D."/>
        </authorList>
    </citation>
    <scope>NUCLEOTIDE SEQUENCE [LARGE SCALE GENOMIC DNA]</scope>
    <source>
        <strain evidence="2 3">N19</strain>
    </source>
</reference>
<dbReference type="NCBIfam" id="NF038403">
    <property type="entry name" value="perm_prefix_1"/>
    <property type="match status" value="1"/>
</dbReference>